<dbReference type="OrthoDB" id="9794094at2"/>
<organism evidence="4 5">
    <name type="scientific">Thioalkalivibrio paradoxus ARh 1</name>
    <dbReference type="NCBI Taxonomy" id="713585"/>
    <lineage>
        <taxon>Bacteria</taxon>
        <taxon>Pseudomonadati</taxon>
        <taxon>Pseudomonadota</taxon>
        <taxon>Gammaproteobacteria</taxon>
        <taxon>Chromatiales</taxon>
        <taxon>Ectothiorhodospiraceae</taxon>
        <taxon>Thioalkalivibrio</taxon>
    </lineage>
</organism>
<dbReference type="InterPro" id="IPR046342">
    <property type="entry name" value="CBS_dom_sf"/>
</dbReference>
<evidence type="ECO:0000256" key="2">
    <source>
        <dbReference type="PROSITE-ProRule" id="PRU00703"/>
    </source>
</evidence>
<feature type="domain" description="CBS" evidence="3">
    <location>
        <begin position="77"/>
        <end position="134"/>
    </location>
</feature>
<dbReference type="PANTHER" id="PTHR48108:SF26">
    <property type="entry name" value="CBS DOMAIN-CONTAINING PROTEIN DDB_G0289609"/>
    <property type="match status" value="1"/>
</dbReference>
<evidence type="ECO:0000313" key="4">
    <source>
        <dbReference type="EMBL" id="AHE97440.1"/>
    </source>
</evidence>
<dbReference type="KEGG" id="tti:THITH_03215"/>
<dbReference type="GO" id="GO:0016301">
    <property type="term" value="F:kinase activity"/>
    <property type="evidence" value="ECO:0007669"/>
    <property type="project" value="UniProtKB-KW"/>
</dbReference>
<reference evidence="4 5" key="1">
    <citation type="submission" date="2013-12" db="EMBL/GenBank/DDBJ databases">
        <authorList>
            <consortium name="DOE Joint Genome Institute"/>
            <person name="Muyzer G."/>
            <person name="Huntemann M."/>
            <person name="Han J."/>
            <person name="Chen A."/>
            <person name="Kyrpides N."/>
            <person name="Mavromatis K."/>
            <person name="Markowitz V."/>
            <person name="Palaniappan K."/>
            <person name="Ivanova N."/>
            <person name="Schaumberg A."/>
            <person name="Pati A."/>
            <person name="Liolios K."/>
            <person name="Nordberg H.P."/>
            <person name="Cantor M.N."/>
            <person name="Hua S.X."/>
            <person name="Woyke T."/>
        </authorList>
    </citation>
    <scope>NUCLEOTIDE SEQUENCE [LARGE SCALE GENOMIC DNA]</scope>
    <source>
        <strain evidence="4 5">ARh 1</strain>
    </source>
</reference>
<proteinExistence type="predicted"/>
<evidence type="ECO:0000256" key="1">
    <source>
        <dbReference type="ARBA" id="ARBA00022737"/>
    </source>
</evidence>
<dbReference type="STRING" id="713585.THITH_03215"/>
<dbReference type="InterPro" id="IPR051462">
    <property type="entry name" value="CBS_domain-containing"/>
</dbReference>
<sequence>MSVGEICNQEVVVIDRKASVYEAARMMRNHHVGSLVVVDQSSTTPMKPVGIVTDRDLVVEIMAKEVPEEVLTTGDLIAPELLTARESDGIWETIMRMRAMGVRRLPVVNTGGNLSGMLTMDDLLKFLADEFSDIVRLIRREQIRERDLRPPA</sequence>
<protein>
    <submittedName>
        <fullName evidence="4">Histidine kinase</fullName>
    </submittedName>
</protein>
<dbReference type="PROSITE" id="PS51371">
    <property type="entry name" value="CBS"/>
    <property type="match status" value="2"/>
</dbReference>
<accession>W0DKM4</accession>
<dbReference type="Proteomes" id="UP000005289">
    <property type="component" value="Chromosome"/>
</dbReference>
<dbReference type="EMBL" id="CP007029">
    <property type="protein sequence ID" value="AHE97440.1"/>
    <property type="molecule type" value="Genomic_DNA"/>
</dbReference>
<dbReference type="Pfam" id="PF00571">
    <property type="entry name" value="CBS"/>
    <property type="match status" value="2"/>
</dbReference>
<keyword evidence="1" id="KW-0677">Repeat</keyword>
<dbReference type="HOGENOM" id="CLU_040681_12_0_6"/>
<keyword evidence="4" id="KW-0808">Transferase</keyword>
<gene>
    <name evidence="4" type="ORF">THITH_03215</name>
</gene>
<keyword evidence="4" id="KW-0418">Kinase</keyword>
<name>W0DKM4_9GAMM</name>
<dbReference type="InterPro" id="IPR000644">
    <property type="entry name" value="CBS_dom"/>
</dbReference>
<feature type="domain" description="CBS" evidence="3">
    <location>
        <begin position="7"/>
        <end position="68"/>
    </location>
</feature>
<dbReference type="PANTHER" id="PTHR48108">
    <property type="entry name" value="CBS DOMAIN-CONTAINING PROTEIN CBSX2, CHLOROPLASTIC"/>
    <property type="match status" value="1"/>
</dbReference>
<keyword evidence="5" id="KW-1185">Reference proteome</keyword>
<keyword evidence="2" id="KW-0129">CBS domain</keyword>
<dbReference type="RefSeq" id="WP_006745954.1">
    <property type="nucleotide sequence ID" value="NZ_CP007029.1"/>
</dbReference>
<dbReference type="CDD" id="cd17775">
    <property type="entry name" value="CBS_pair_bact_arch"/>
    <property type="match status" value="1"/>
</dbReference>
<evidence type="ECO:0000313" key="5">
    <source>
        <dbReference type="Proteomes" id="UP000005289"/>
    </source>
</evidence>
<dbReference type="SMART" id="SM00116">
    <property type="entry name" value="CBS"/>
    <property type="match status" value="2"/>
</dbReference>
<dbReference type="AlphaFoldDB" id="W0DKM4"/>
<evidence type="ECO:0000259" key="3">
    <source>
        <dbReference type="PROSITE" id="PS51371"/>
    </source>
</evidence>
<dbReference type="SUPFAM" id="SSF54631">
    <property type="entry name" value="CBS-domain pair"/>
    <property type="match status" value="1"/>
</dbReference>
<dbReference type="Gene3D" id="3.10.580.10">
    <property type="entry name" value="CBS-domain"/>
    <property type="match status" value="1"/>
</dbReference>